<evidence type="ECO:0000259" key="1">
    <source>
        <dbReference type="PROSITE" id="PS51186"/>
    </source>
</evidence>
<reference evidence="3" key="1">
    <citation type="submission" date="2017-04" db="EMBL/GenBank/DDBJ databases">
        <authorList>
            <person name="Song Y."/>
            <person name="Cho B.-K."/>
        </authorList>
    </citation>
    <scope>NUCLEOTIDE SEQUENCE [LARGE SCALE GENOMIC DNA]</scope>
    <source>
        <strain evidence="3">SL1</strain>
    </source>
</reference>
<dbReference type="EMBL" id="CP020953">
    <property type="protein sequence ID" value="AWI03408.1"/>
    <property type="molecule type" value="Genomic_DNA"/>
</dbReference>
<dbReference type="AlphaFoldDB" id="A0A2U8DLF6"/>
<accession>A0A2U8DLF6</accession>
<name>A0A2U8DLF6_9CLOT</name>
<organism evidence="2 3">
    <name type="scientific">Clostridium drakei</name>
    <dbReference type="NCBI Taxonomy" id="332101"/>
    <lineage>
        <taxon>Bacteria</taxon>
        <taxon>Bacillati</taxon>
        <taxon>Bacillota</taxon>
        <taxon>Clostridia</taxon>
        <taxon>Eubacteriales</taxon>
        <taxon>Clostridiaceae</taxon>
        <taxon>Clostridium</taxon>
    </lineage>
</organism>
<gene>
    <name evidence="2" type="ORF">B9W14_02495</name>
</gene>
<dbReference type="CDD" id="cd04301">
    <property type="entry name" value="NAT_SF"/>
    <property type="match status" value="1"/>
</dbReference>
<dbReference type="RefSeq" id="WP_032078940.1">
    <property type="nucleotide sequence ID" value="NZ_CP020953.1"/>
</dbReference>
<dbReference type="SUPFAM" id="SSF55729">
    <property type="entry name" value="Acyl-CoA N-acyltransferases (Nat)"/>
    <property type="match status" value="1"/>
</dbReference>
<dbReference type="Proteomes" id="UP000244910">
    <property type="component" value="Chromosome"/>
</dbReference>
<dbReference type="InterPro" id="IPR016181">
    <property type="entry name" value="Acyl_CoA_acyltransferase"/>
</dbReference>
<evidence type="ECO:0000313" key="3">
    <source>
        <dbReference type="Proteomes" id="UP000244910"/>
    </source>
</evidence>
<dbReference type="OrthoDB" id="9811523at2"/>
<dbReference type="InterPro" id="IPR000182">
    <property type="entry name" value="GNAT_dom"/>
</dbReference>
<dbReference type="PROSITE" id="PS51186">
    <property type="entry name" value="GNAT"/>
    <property type="match status" value="1"/>
</dbReference>
<sequence>MNSSLFHTLEGKNVYFKALSLDDTQEIHSYASDKEVKRFIGWNLMHNLDETHNHVEMMINRELAGTHLYASVVLKSTQEIIGTVMLFNFNKESNHAEIGYVFSRGHWGKGYGTESVALITDFAFDSLNLHRINARVTDANISSIRILEKNGYQLEGRQKDEDFIEGKYFDLLLLGKINSK</sequence>
<dbReference type="Gene3D" id="3.40.630.30">
    <property type="match status" value="1"/>
</dbReference>
<protein>
    <submittedName>
        <fullName evidence="2">N-acetyltransferase</fullName>
    </submittedName>
</protein>
<proteinExistence type="predicted"/>
<dbReference type="InterPro" id="IPR051531">
    <property type="entry name" value="N-acetyltransferase"/>
</dbReference>
<feature type="domain" description="N-acetyltransferase" evidence="1">
    <location>
        <begin position="25"/>
        <end position="170"/>
    </location>
</feature>
<dbReference type="Pfam" id="PF13302">
    <property type="entry name" value="Acetyltransf_3"/>
    <property type="match status" value="1"/>
</dbReference>
<evidence type="ECO:0000313" key="2">
    <source>
        <dbReference type="EMBL" id="AWI03408.1"/>
    </source>
</evidence>
<keyword evidence="3" id="KW-1185">Reference proteome</keyword>
<dbReference type="PANTHER" id="PTHR43792">
    <property type="entry name" value="GNAT FAMILY, PUTATIVE (AFU_ORTHOLOGUE AFUA_3G00765)-RELATED-RELATED"/>
    <property type="match status" value="1"/>
</dbReference>
<keyword evidence="2" id="KW-0808">Transferase</keyword>
<dbReference type="GO" id="GO:0016747">
    <property type="term" value="F:acyltransferase activity, transferring groups other than amino-acyl groups"/>
    <property type="evidence" value="ECO:0007669"/>
    <property type="project" value="InterPro"/>
</dbReference>
<dbReference type="KEGG" id="cdrk:B9W14_02495"/>